<evidence type="ECO:0000313" key="2">
    <source>
        <dbReference type="Proteomes" id="UP001597116"/>
    </source>
</evidence>
<comment type="caution">
    <text evidence="1">The sequence shown here is derived from an EMBL/GenBank/DDBJ whole genome shotgun (WGS) entry which is preliminary data.</text>
</comment>
<evidence type="ECO:0000313" key="1">
    <source>
        <dbReference type="EMBL" id="MFD1140409.1"/>
    </source>
</evidence>
<protein>
    <submittedName>
        <fullName evidence="1">Uncharacterized protein</fullName>
    </submittedName>
</protein>
<name>A0ABW3Q293_9BACT</name>
<dbReference type="RefSeq" id="WP_265989511.1">
    <property type="nucleotide sequence ID" value="NZ_CP110973.1"/>
</dbReference>
<reference evidence="2" key="1">
    <citation type="journal article" date="2019" name="Int. J. Syst. Evol. Microbiol.">
        <title>The Global Catalogue of Microorganisms (GCM) 10K type strain sequencing project: providing services to taxonomists for standard genome sequencing and annotation.</title>
        <authorList>
            <consortium name="The Broad Institute Genomics Platform"/>
            <consortium name="The Broad Institute Genome Sequencing Center for Infectious Disease"/>
            <person name="Wu L."/>
            <person name="Ma J."/>
        </authorList>
    </citation>
    <scope>NUCLEOTIDE SEQUENCE [LARGE SCALE GENOMIC DNA]</scope>
    <source>
        <strain evidence="2">CCUG 55608</strain>
    </source>
</reference>
<accession>A0ABW3Q293</accession>
<keyword evidence="2" id="KW-1185">Reference proteome</keyword>
<sequence length="80" mass="9136">MNQLTPNREWPKLHLSRWQIIQLTMLSALIAGMSFWKLQYEQILPKGAPVQLVLKDAGKLNDQSVARNTLTQSKTLKASF</sequence>
<dbReference type="EMBL" id="JBHTLP010000002">
    <property type="protein sequence ID" value="MFD1140409.1"/>
    <property type="molecule type" value="Genomic_DNA"/>
</dbReference>
<organism evidence="1 2">
    <name type="scientific">Larkinella insperata</name>
    <dbReference type="NCBI Taxonomy" id="332158"/>
    <lineage>
        <taxon>Bacteria</taxon>
        <taxon>Pseudomonadati</taxon>
        <taxon>Bacteroidota</taxon>
        <taxon>Cytophagia</taxon>
        <taxon>Cytophagales</taxon>
        <taxon>Spirosomataceae</taxon>
        <taxon>Larkinella</taxon>
    </lineage>
</organism>
<gene>
    <name evidence="1" type="ORF">ACFQ4C_04785</name>
</gene>
<dbReference type="Proteomes" id="UP001597116">
    <property type="component" value="Unassembled WGS sequence"/>
</dbReference>
<proteinExistence type="predicted"/>